<dbReference type="GO" id="GO:0016491">
    <property type="term" value="F:oxidoreductase activity"/>
    <property type="evidence" value="ECO:0007669"/>
    <property type="project" value="InterPro"/>
</dbReference>
<dbReference type="AlphaFoldDB" id="A0A0N8KR29"/>
<name>A0A0N8KR29_9EURY</name>
<reference evidence="1 2" key="1">
    <citation type="submission" date="2015-09" db="EMBL/GenBank/DDBJ databases">
        <title>A metagenomics-based metabolic model of nitrate-dependent anaerobic oxidation of methane by Methanoperedens-like archaea.</title>
        <authorList>
            <person name="Arshad A."/>
            <person name="Speth D.R."/>
            <person name="De Graaf R.M."/>
            <person name="Op Den Camp H.J."/>
            <person name="Jetten M.S."/>
            <person name="Welte C.U."/>
        </authorList>
    </citation>
    <scope>NUCLEOTIDE SEQUENCE [LARGE SCALE GENOMIC DNA]</scope>
</reference>
<dbReference type="InterPro" id="IPR036485">
    <property type="entry name" value="Glu_synth_asu_C_sf"/>
</dbReference>
<dbReference type="EMBL" id="LKCM01000128">
    <property type="protein sequence ID" value="KPQ43786.1"/>
    <property type="molecule type" value="Genomic_DNA"/>
</dbReference>
<comment type="caution">
    <text evidence="1">The sequence shown here is derived from an EMBL/GenBank/DDBJ whole genome shotgun (WGS) entry which is preliminary data.</text>
</comment>
<evidence type="ECO:0000313" key="2">
    <source>
        <dbReference type="Proteomes" id="UP000050360"/>
    </source>
</evidence>
<accession>A0A0N8KR29</accession>
<dbReference type="SUPFAM" id="SSF69336">
    <property type="entry name" value="Alpha subunit of glutamate synthase, C-terminal domain"/>
    <property type="match status" value="1"/>
</dbReference>
<protein>
    <submittedName>
        <fullName evidence="1">Uncharacterized protein</fullName>
    </submittedName>
</protein>
<gene>
    <name evidence="1" type="ORF">MPEBLZ_01660</name>
</gene>
<evidence type="ECO:0000313" key="1">
    <source>
        <dbReference type="EMBL" id="KPQ43786.1"/>
    </source>
</evidence>
<organism evidence="1 2">
    <name type="scientific">Candidatus Methanoperedens nitratireducens</name>
    <dbReference type="NCBI Taxonomy" id="1392998"/>
    <lineage>
        <taxon>Archaea</taxon>
        <taxon>Methanobacteriati</taxon>
        <taxon>Methanobacteriota</taxon>
        <taxon>Stenosarchaea group</taxon>
        <taxon>Methanomicrobia</taxon>
        <taxon>Methanosarcinales</taxon>
        <taxon>ANME-2 cluster</taxon>
        <taxon>Candidatus Methanoperedentaceae</taxon>
        <taxon>Candidatus Methanoperedens</taxon>
    </lineage>
</organism>
<proteinExistence type="predicted"/>
<dbReference type="Proteomes" id="UP000050360">
    <property type="component" value="Unassembled WGS sequence"/>
</dbReference>
<sequence>MELKEIIKQIANVSKVEIKRVAPKECEEIKGLILKSTPDDLYEKMVVGYLTSICAECMYPDTFHLQRNDLDYIGFELEKGIIETEIAGKMLGTCMKGGKIKVNKAGNETGSSMNGGEIIADEIMGIGNTLKGKIIAGKVGNISKNQGAEIIINGVKYKRSLLDRLFGKIAESYTNSTILYFLENLVLSLYVLYSHFFNECTLHFNPSL</sequence>